<dbReference type="AlphaFoldDB" id="J9G141"/>
<reference evidence="2" key="1">
    <citation type="journal article" date="2012" name="PLoS ONE">
        <title>Gene sets for utilization of primary and secondary nutrition supplies in the distal gut of endangered iberian lynx.</title>
        <authorList>
            <person name="Alcaide M."/>
            <person name="Messina E."/>
            <person name="Richter M."/>
            <person name="Bargiela R."/>
            <person name="Peplies J."/>
            <person name="Huws S.A."/>
            <person name="Newbold C.J."/>
            <person name="Golyshin P.N."/>
            <person name="Simon M.A."/>
            <person name="Lopez G."/>
            <person name="Yakimov M.M."/>
            <person name="Ferrer M."/>
        </authorList>
    </citation>
    <scope>NUCLEOTIDE SEQUENCE</scope>
</reference>
<organism evidence="2">
    <name type="scientific">gut metagenome</name>
    <dbReference type="NCBI Taxonomy" id="749906"/>
    <lineage>
        <taxon>unclassified sequences</taxon>
        <taxon>metagenomes</taxon>
        <taxon>organismal metagenomes</taxon>
    </lineage>
</organism>
<dbReference type="InterPro" id="IPR014018">
    <property type="entry name" value="SecA_motor_DEAD"/>
</dbReference>
<proteinExistence type="predicted"/>
<comment type="caution">
    <text evidence="2">The sequence shown here is derived from an EMBL/GenBank/DDBJ whole genome shotgun (WGS) entry which is preliminary data.</text>
</comment>
<accession>J9G141</accession>
<sequence>MQVAAESKTLASITFQNYFRMYEKLSG</sequence>
<evidence type="ECO:0000259" key="1">
    <source>
        <dbReference type="PROSITE" id="PS51196"/>
    </source>
</evidence>
<dbReference type="GO" id="GO:0016020">
    <property type="term" value="C:membrane"/>
    <property type="evidence" value="ECO:0007669"/>
    <property type="project" value="InterPro"/>
</dbReference>
<dbReference type="Gene3D" id="3.40.50.300">
    <property type="entry name" value="P-loop containing nucleotide triphosphate hydrolases"/>
    <property type="match status" value="1"/>
</dbReference>
<dbReference type="Pfam" id="PF07517">
    <property type="entry name" value="SecA_DEAD"/>
    <property type="match status" value="1"/>
</dbReference>
<dbReference type="InterPro" id="IPR027417">
    <property type="entry name" value="P-loop_NTPase"/>
</dbReference>
<dbReference type="EMBL" id="AMCI01003331">
    <property type="protein sequence ID" value="EJX00529.1"/>
    <property type="molecule type" value="Genomic_DNA"/>
</dbReference>
<protein>
    <submittedName>
        <fullName evidence="2">Protein containing SecA DEAD-like domain protein</fullName>
    </submittedName>
</protein>
<feature type="domain" description="SecA family profile" evidence="1">
    <location>
        <begin position="1"/>
        <end position="27"/>
    </location>
</feature>
<dbReference type="InterPro" id="IPR011115">
    <property type="entry name" value="SecA_DEAD"/>
</dbReference>
<dbReference type="PROSITE" id="PS51196">
    <property type="entry name" value="SECA_MOTOR_DEAD"/>
    <property type="match status" value="1"/>
</dbReference>
<name>J9G141_9ZZZZ</name>
<dbReference type="GO" id="GO:0017038">
    <property type="term" value="P:protein import"/>
    <property type="evidence" value="ECO:0007669"/>
    <property type="project" value="InterPro"/>
</dbReference>
<dbReference type="GO" id="GO:0005524">
    <property type="term" value="F:ATP binding"/>
    <property type="evidence" value="ECO:0007669"/>
    <property type="project" value="InterPro"/>
</dbReference>
<gene>
    <name evidence="2" type="ORF">EVA_11366</name>
</gene>
<evidence type="ECO:0000313" key="2">
    <source>
        <dbReference type="EMBL" id="EJX00529.1"/>
    </source>
</evidence>
<feature type="non-terminal residue" evidence="2">
    <location>
        <position position="27"/>
    </location>
</feature>